<dbReference type="SUPFAM" id="SSF56784">
    <property type="entry name" value="HAD-like"/>
    <property type="match status" value="1"/>
</dbReference>
<comment type="pathway">
    <text evidence="2">Organic acid metabolism; glycolate biosynthesis; glycolate from 2-phosphoglycolate: step 1/1.</text>
</comment>
<evidence type="ECO:0000256" key="4">
    <source>
        <dbReference type="ARBA" id="ARBA00013078"/>
    </source>
</evidence>
<comment type="similarity">
    <text evidence="3">Belongs to the HAD-like hydrolase superfamily. CbbY/CbbZ/Gph/YieH family.</text>
</comment>
<dbReference type="PRINTS" id="PR00413">
    <property type="entry name" value="HADHALOGNASE"/>
</dbReference>
<comment type="caution">
    <text evidence="5">The sequence shown here is derived from an EMBL/GenBank/DDBJ whole genome shotgun (WGS) entry which is preliminary data.</text>
</comment>
<evidence type="ECO:0000256" key="3">
    <source>
        <dbReference type="ARBA" id="ARBA00006171"/>
    </source>
</evidence>
<dbReference type="InterPro" id="IPR023214">
    <property type="entry name" value="HAD_sf"/>
</dbReference>
<evidence type="ECO:0000256" key="1">
    <source>
        <dbReference type="ARBA" id="ARBA00000830"/>
    </source>
</evidence>
<dbReference type="Pfam" id="PF00702">
    <property type="entry name" value="Hydrolase"/>
    <property type="match status" value="1"/>
</dbReference>
<comment type="catalytic activity">
    <reaction evidence="1">
        <text>2-phosphoglycolate + H2O = glycolate + phosphate</text>
        <dbReference type="Rhea" id="RHEA:14369"/>
        <dbReference type="ChEBI" id="CHEBI:15377"/>
        <dbReference type="ChEBI" id="CHEBI:29805"/>
        <dbReference type="ChEBI" id="CHEBI:43474"/>
        <dbReference type="ChEBI" id="CHEBI:58033"/>
        <dbReference type="EC" id="3.1.3.18"/>
    </reaction>
</comment>
<proteinExistence type="inferred from homology"/>
<gene>
    <name evidence="5" type="ORF">DI533_06480</name>
</gene>
<dbReference type="PANTHER" id="PTHR43434">
    <property type="entry name" value="PHOSPHOGLYCOLATE PHOSPHATASE"/>
    <property type="match status" value="1"/>
</dbReference>
<dbReference type="Gene3D" id="3.40.50.1000">
    <property type="entry name" value="HAD superfamily/HAD-like"/>
    <property type="match status" value="1"/>
</dbReference>
<dbReference type="SFLD" id="SFLDG01129">
    <property type="entry name" value="C1.5:_HAD__Beta-PGM__Phosphata"/>
    <property type="match status" value="1"/>
</dbReference>
<dbReference type="GO" id="GO:0006281">
    <property type="term" value="P:DNA repair"/>
    <property type="evidence" value="ECO:0007669"/>
    <property type="project" value="TreeGrafter"/>
</dbReference>
<name>A0A2W5SB33_CERSP</name>
<evidence type="ECO:0000313" key="6">
    <source>
        <dbReference type="Proteomes" id="UP000248975"/>
    </source>
</evidence>
<dbReference type="Gene3D" id="1.10.150.240">
    <property type="entry name" value="Putative phosphatase, domain 2"/>
    <property type="match status" value="1"/>
</dbReference>
<evidence type="ECO:0000256" key="2">
    <source>
        <dbReference type="ARBA" id="ARBA00004818"/>
    </source>
</evidence>
<dbReference type="EMBL" id="QFQS01000001">
    <property type="protein sequence ID" value="PZR00232.1"/>
    <property type="molecule type" value="Genomic_DNA"/>
</dbReference>
<organism evidence="5 6">
    <name type="scientific">Cereibacter sphaeroides</name>
    <name type="common">Rhodobacter sphaeroides</name>
    <dbReference type="NCBI Taxonomy" id="1063"/>
    <lineage>
        <taxon>Bacteria</taxon>
        <taxon>Pseudomonadati</taxon>
        <taxon>Pseudomonadota</taxon>
        <taxon>Alphaproteobacteria</taxon>
        <taxon>Rhodobacterales</taxon>
        <taxon>Paracoccaceae</taxon>
        <taxon>Cereibacter</taxon>
    </lineage>
</organism>
<dbReference type="NCBIfam" id="TIGR01549">
    <property type="entry name" value="HAD-SF-IA-v1"/>
    <property type="match status" value="1"/>
</dbReference>
<dbReference type="SFLD" id="SFLDS00003">
    <property type="entry name" value="Haloacid_Dehalogenase"/>
    <property type="match status" value="1"/>
</dbReference>
<protein>
    <recommendedName>
        <fullName evidence="4">phosphoglycolate phosphatase</fullName>
        <ecNumber evidence="4">3.1.3.18</ecNumber>
    </recommendedName>
</protein>
<dbReference type="InterPro" id="IPR050155">
    <property type="entry name" value="HAD-like_hydrolase_sf"/>
</dbReference>
<evidence type="ECO:0000313" key="5">
    <source>
        <dbReference type="EMBL" id="PZR00232.1"/>
    </source>
</evidence>
<dbReference type="InterPro" id="IPR036412">
    <property type="entry name" value="HAD-like_sf"/>
</dbReference>
<dbReference type="Proteomes" id="UP000248975">
    <property type="component" value="Unassembled WGS sequence"/>
</dbReference>
<dbReference type="InterPro" id="IPR006439">
    <property type="entry name" value="HAD-SF_hydro_IA"/>
</dbReference>
<accession>A0A2W5SB33</accession>
<dbReference type="AlphaFoldDB" id="A0A2W5SB33"/>
<sequence length="233" mass="24296">MIDAVVFDKDGTLFDFRRSWGGWVRKLLAELGTDPDHTLAMAGALGFDLATGAFDPESPVIAGTNDEIAAALLPHLPGATQAALLSRMAILAVDADMVPAVPLRPLILELRERGLKIGLATNDVEAAGRAHLAGEGVEDLFDLVSGYDSGHGAKPGPGMLLEFSRRTGIAPGQVLMVGDSTHDLVAGRAAGMRTVAVLTGIAQAEELSHLAEVVLPDIGALPAWIDLQRRGAA</sequence>
<dbReference type="InterPro" id="IPR023198">
    <property type="entry name" value="PGP-like_dom2"/>
</dbReference>
<reference evidence="5 6" key="1">
    <citation type="submission" date="2017-08" db="EMBL/GenBank/DDBJ databases">
        <title>Infants hospitalized years apart are colonized by the same room-sourced microbial strains.</title>
        <authorList>
            <person name="Brooks B."/>
            <person name="Olm M.R."/>
            <person name="Firek B.A."/>
            <person name="Baker R."/>
            <person name="Thomas B.C."/>
            <person name="Morowitz M.J."/>
            <person name="Banfield J.F."/>
        </authorList>
    </citation>
    <scope>NUCLEOTIDE SEQUENCE [LARGE SCALE GENOMIC DNA]</scope>
    <source>
        <strain evidence="5">S2_003_000_R2_11</strain>
    </source>
</reference>
<dbReference type="EC" id="3.1.3.18" evidence="4"/>
<dbReference type="GO" id="GO:0008967">
    <property type="term" value="F:phosphoglycolate phosphatase activity"/>
    <property type="evidence" value="ECO:0007669"/>
    <property type="project" value="UniProtKB-EC"/>
</dbReference>
<dbReference type="PANTHER" id="PTHR43434:SF1">
    <property type="entry name" value="PHOSPHOGLYCOLATE PHOSPHATASE"/>
    <property type="match status" value="1"/>
</dbReference>